<dbReference type="SUPFAM" id="SSF53335">
    <property type="entry name" value="S-adenosyl-L-methionine-dependent methyltransferases"/>
    <property type="match status" value="1"/>
</dbReference>
<evidence type="ECO:0000313" key="2">
    <source>
        <dbReference type="EMBL" id="CAD5219147.1"/>
    </source>
</evidence>
<dbReference type="OrthoDB" id="5875367at2759"/>
<organism evidence="4 6">
    <name type="scientific">Bursaphelenchus xylophilus</name>
    <name type="common">Pinewood nematode worm</name>
    <name type="synonym">Aphelenchoides xylophilus</name>
    <dbReference type="NCBI Taxonomy" id="6326"/>
    <lineage>
        <taxon>Eukaryota</taxon>
        <taxon>Metazoa</taxon>
        <taxon>Ecdysozoa</taxon>
        <taxon>Nematoda</taxon>
        <taxon>Chromadorea</taxon>
        <taxon>Rhabditida</taxon>
        <taxon>Tylenchina</taxon>
        <taxon>Tylenchomorpha</taxon>
        <taxon>Aphelenchoidea</taxon>
        <taxon>Aphelenchoididae</taxon>
        <taxon>Bursaphelenchus</taxon>
    </lineage>
</organism>
<proteinExistence type="predicted"/>
<dbReference type="InterPro" id="IPR025714">
    <property type="entry name" value="Methyltranfer_dom"/>
</dbReference>
<evidence type="ECO:0000313" key="4">
    <source>
        <dbReference type="Proteomes" id="UP000095284"/>
    </source>
</evidence>
<evidence type="ECO:0000313" key="5">
    <source>
        <dbReference type="Proteomes" id="UP000659654"/>
    </source>
</evidence>
<dbReference type="Pfam" id="PF13679">
    <property type="entry name" value="Methyltransf_32"/>
    <property type="match status" value="1"/>
</dbReference>
<name>A0A1I7SE60_BURXY</name>
<dbReference type="PANTHER" id="PTHR12496:SF0">
    <property type="entry name" value="METHYLTRANSFERASE DOMAIN-CONTAINING PROTEIN"/>
    <property type="match status" value="1"/>
</dbReference>
<dbReference type="Proteomes" id="UP000095284">
    <property type="component" value="Unplaced"/>
</dbReference>
<gene>
    <name evidence="2" type="ORF">BXYJ_LOCUS5533</name>
</gene>
<dbReference type="Proteomes" id="UP000582659">
    <property type="component" value="Unassembled WGS sequence"/>
</dbReference>
<evidence type="ECO:0000259" key="1">
    <source>
        <dbReference type="Pfam" id="PF13679"/>
    </source>
</evidence>
<dbReference type="Gene3D" id="3.40.50.150">
    <property type="entry name" value="Vaccinia Virus protein VP39"/>
    <property type="match status" value="1"/>
</dbReference>
<reference evidence="6" key="1">
    <citation type="submission" date="2016-11" db="UniProtKB">
        <authorList>
            <consortium name="WormBaseParasite"/>
        </authorList>
    </citation>
    <scope>IDENTIFICATION</scope>
</reference>
<dbReference type="eggNOG" id="KOG2651">
    <property type="taxonomic scope" value="Eukaryota"/>
</dbReference>
<dbReference type="PANTHER" id="PTHR12496">
    <property type="entry name" value="CGI-41 METHYLTRANSFERASE"/>
    <property type="match status" value="1"/>
</dbReference>
<evidence type="ECO:0000313" key="3">
    <source>
        <dbReference type="EMBL" id="CAG9104146.1"/>
    </source>
</evidence>
<dbReference type="WBParaSite" id="BXY_1131800.1">
    <property type="protein sequence ID" value="BXY_1131800.1"/>
    <property type="gene ID" value="BXY_1131800"/>
</dbReference>
<dbReference type="CDD" id="cd02440">
    <property type="entry name" value="AdoMet_MTases"/>
    <property type="match status" value="1"/>
</dbReference>
<evidence type="ECO:0000313" key="6">
    <source>
        <dbReference type="WBParaSite" id="BXY_1131800.1"/>
    </source>
</evidence>
<keyword evidence="5" id="KW-1185">Reference proteome</keyword>
<reference evidence="3" key="2">
    <citation type="submission" date="2020-08" db="EMBL/GenBank/DDBJ databases">
        <authorList>
            <person name="Kikuchi T."/>
        </authorList>
    </citation>
    <scope>NUCLEOTIDE SEQUENCE</scope>
    <source>
        <strain evidence="2">Ka4C1</strain>
    </source>
</reference>
<dbReference type="Proteomes" id="UP000659654">
    <property type="component" value="Unassembled WGS sequence"/>
</dbReference>
<dbReference type="EMBL" id="CAJFDI010000003">
    <property type="protein sequence ID" value="CAD5219147.1"/>
    <property type="molecule type" value="Genomic_DNA"/>
</dbReference>
<dbReference type="InterPro" id="IPR052220">
    <property type="entry name" value="METTL25"/>
</dbReference>
<dbReference type="EMBL" id="CAJFCV020000003">
    <property type="protein sequence ID" value="CAG9104146.1"/>
    <property type="molecule type" value="Genomic_DNA"/>
</dbReference>
<dbReference type="InterPro" id="IPR029063">
    <property type="entry name" value="SAM-dependent_MTases_sf"/>
</dbReference>
<sequence length="437" mass="49480">MEWRQSNQRMQLRRLAGFVRNTVKFVNFPVVRVFADGKLDLLPEKWLEGHKNVNLSQIASCFPSEIPSSSTSSISTEIFSLNIENLSFTQFVSLGQSLSILSEEKLDQKQIRKLNKARNRELTFKKSVELECFGRFLVEKCEEKGITRVVDVGCGLGHLLGWIGKKLPDVELVGVDCNSGFCDKGKKIYGDISFNSVEIGAENSGEFLNLLEAEDQQTALISLHGCGDLQETLIKLFLEADGKKVPLLLTIGCCYHKTKKPNNNEWILSDFLTKELQGIEVNGSAMRMAAEMRFPDYVKMSAEERERRLNALTIRAMVEVFYQRMGINAKDEHRSKRRKLGSTIAEVAETLSQRYSTDESTKKLWTEQLNAIEREFGALIPKVQLLLDIQYSLQPVMESLILLDRLQYVAENGVNATLIPLFPTQISPRNSCLNAER</sequence>
<protein>
    <submittedName>
        <fullName evidence="2">(pine wood nematode) hypothetical protein</fullName>
    </submittedName>
    <submittedName>
        <fullName evidence="6">Methyltranfer_dom domain-containing protein</fullName>
    </submittedName>
</protein>
<feature type="domain" description="Methyltransferase" evidence="1">
    <location>
        <begin position="137"/>
        <end position="259"/>
    </location>
</feature>
<dbReference type="AlphaFoldDB" id="A0A1I7SE60"/>
<accession>A0A1I7SE60</accession>